<evidence type="ECO:0000256" key="2">
    <source>
        <dbReference type="ARBA" id="ARBA00023224"/>
    </source>
</evidence>
<evidence type="ECO:0000313" key="7">
    <source>
        <dbReference type="EMBL" id="PSU87912.1"/>
    </source>
</evidence>
<dbReference type="InterPro" id="IPR004089">
    <property type="entry name" value="MCPsignal_dom"/>
</dbReference>
<evidence type="ECO:0000256" key="1">
    <source>
        <dbReference type="ARBA" id="ARBA00004370"/>
    </source>
</evidence>
<dbReference type="Proteomes" id="UP000241426">
    <property type="component" value="Unassembled WGS sequence"/>
</dbReference>
<feature type="domain" description="Methyl-accepting transducer" evidence="5">
    <location>
        <begin position="235"/>
        <end position="471"/>
    </location>
</feature>
<evidence type="ECO:0000256" key="3">
    <source>
        <dbReference type="PROSITE-ProRule" id="PRU00284"/>
    </source>
</evidence>
<evidence type="ECO:0000259" key="5">
    <source>
        <dbReference type="PROSITE" id="PS50111"/>
    </source>
</evidence>
<feature type="domain" description="PAS" evidence="6">
    <location>
        <begin position="23"/>
        <end position="58"/>
    </location>
</feature>
<evidence type="ECO:0000259" key="6">
    <source>
        <dbReference type="PROSITE" id="PS50112"/>
    </source>
</evidence>
<comment type="caution">
    <text evidence="7">The sequence shown here is derived from an EMBL/GenBank/DDBJ whole genome shotgun (WGS) entry which is preliminary data.</text>
</comment>
<dbReference type="EMBL" id="PYNF01000060">
    <property type="protein sequence ID" value="PSU87912.1"/>
    <property type="molecule type" value="Genomic_DNA"/>
</dbReference>
<dbReference type="PROSITE" id="PS50111">
    <property type="entry name" value="CHEMOTAXIS_TRANSDUC_2"/>
    <property type="match status" value="1"/>
</dbReference>
<dbReference type="GO" id="GO:0007165">
    <property type="term" value="P:signal transduction"/>
    <property type="evidence" value="ECO:0007669"/>
    <property type="project" value="UniProtKB-KW"/>
</dbReference>
<keyword evidence="4" id="KW-0812">Transmembrane</keyword>
<organism evidence="7 8">
    <name type="scientific">Photobacterium kishitanii</name>
    <dbReference type="NCBI Taxonomy" id="318456"/>
    <lineage>
        <taxon>Bacteria</taxon>
        <taxon>Pseudomonadati</taxon>
        <taxon>Pseudomonadota</taxon>
        <taxon>Gammaproteobacteria</taxon>
        <taxon>Vibrionales</taxon>
        <taxon>Vibrionaceae</taxon>
        <taxon>Photobacterium</taxon>
    </lineage>
</organism>
<dbReference type="PANTHER" id="PTHR32089:SF52">
    <property type="entry name" value="CHEMOTAXIS SIGNAL TRANSDUCTION SYSTEM METHYL ACCEPTING SENSORY TRANSDUCER WITH PAS SENSORY DOMAIN"/>
    <property type="match status" value="1"/>
</dbReference>
<proteinExistence type="predicted"/>
<sequence length="509" mass="57511">MLSLNTEKEIPLNLSSQIVSTTDIDGNITYINDYFCDISGYSQEELIGKNHNILRHPDMPDCVFGDLWKSIKQKRYWRGAVKNRCKNGDFYWVDAFVTPLFENNHVIGYQSVRLYLDPKARHKAEVLYRQLHQTPTLKRTIPLRIKWCLYTLLTVITLILSFSVSNYFNILFPILSIGLFYRELITYPRWLQKFERKHNSLSQGIFNDNVNNIAEYIIAMKDAQIRTILARTQEATLEVDNEITTISALSVNCTNKIKQQSSHLDGIATAIEEMSSSINNVSENCQHTLVSASTAESSCQDTEALVMITTEHIVELTTEINETSELTTKLATEAKLITSILQEIQSISDQTNLLALNAAIEAARAGEHGRGFSVVAEEVRALSVRTHTATSQIQQSVNYIIHSLSKIASRMEKGLNKSNICVNDINNMESKLKEIFTLMTEISNLSIQISTATEQQATVSKDINKNSHQIYDSSKNNLKEMEAINLSMIQMKQSSFKLVTLSKAFNEGS</sequence>
<protein>
    <submittedName>
        <fullName evidence="7">Aerotaxis receptor Aer</fullName>
    </submittedName>
</protein>
<comment type="subcellular location">
    <subcellularLocation>
        <location evidence="1">Membrane</location>
    </subcellularLocation>
</comment>
<keyword evidence="7" id="KW-0675">Receptor</keyword>
<feature type="transmembrane region" description="Helical" evidence="4">
    <location>
        <begin position="147"/>
        <end position="164"/>
    </location>
</feature>
<dbReference type="GO" id="GO:0016020">
    <property type="term" value="C:membrane"/>
    <property type="evidence" value="ECO:0007669"/>
    <property type="project" value="UniProtKB-SubCell"/>
</dbReference>
<dbReference type="SMART" id="SM00283">
    <property type="entry name" value="MA"/>
    <property type="match status" value="1"/>
</dbReference>
<dbReference type="SMART" id="SM00091">
    <property type="entry name" value="PAS"/>
    <property type="match status" value="1"/>
</dbReference>
<evidence type="ECO:0000313" key="8">
    <source>
        <dbReference type="Proteomes" id="UP000241426"/>
    </source>
</evidence>
<dbReference type="Gene3D" id="3.30.450.20">
    <property type="entry name" value="PAS domain"/>
    <property type="match status" value="1"/>
</dbReference>
<dbReference type="PROSITE" id="PS50112">
    <property type="entry name" value="PAS"/>
    <property type="match status" value="1"/>
</dbReference>
<dbReference type="RefSeq" id="WP_107290247.1">
    <property type="nucleotide sequence ID" value="NZ_PYNF01000060.1"/>
</dbReference>
<dbReference type="AlphaFoldDB" id="A0A2T3KA26"/>
<reference evidence="7 8" key="1">
    <citation type="submission" date="2018-01" db="EMBL/GenBank/DDBJ databases">
        <title>Whole genome sequencing of Histamine producing bacteria.</title>
        <authorList>
            <person name="Butler K."/>
        </authorList>
    </citation>
    <scope>NUCLEOTIDE SEQUENCE [LARGE SCALE GENOMIC DNA]</scope>
    <source>
        <strain evidence="7 8">FS-7.2</strain>
    </source>
</reference>
<gene>
    <name evidence="7" type="ORF">C9J27_25865</name>
</gene>
<accession>A0A2T3KA26</accession>
<name>A0A2T3KA26_9GAMM</name>
<dbReference type="PANTHER" id="PTHR32089">
    <property type="entry name" value="METHYL-ACCEPTING CHEMOTAXIS PROTEIN MCPB"/>
    <property type="match status" value="1"/>
</dbReference>
<dbReference type="Gene3D" id="1.10.287.950">
    <property type="entry name" value="Methyl-accepting chemotaxis protein"/>
    <property type="match status" value="1"/>
</dbReference>
<dbReference type="SUPFAM" id="SSF58104">
    <property type="entry name" value="Methyl-accepting chemotaxis protein (MCP) signaling domain"/>
    <property type="match status" value="1"/>
</dbReference>
<dbReference type="CDD" id="cd00130">
    <property type="entry name" value="PAS"/>
    <property type="match status" value="1"/>
</dbReference>
<dbReference type="NCBIfam" id="TIGR00229">
    <property type="entry name" value="sensory_box"/>
    <property type="match status" value="1"/>
</dbReference>
<keyword evidence="2 3" id="KW-0807">Transducer</keyword>
<keyword evidence="4" id="KW-1133">Transmembrane helix</keyword>
<evidence type="ECO:0000256" key="4">
    <source>
        <dbReference type="SAM" id="Phobius"/>
    </source>
</evidence>
<dbReference type="GO" id="GO:0006935">
    <property type="term" value="P:chemotaxis"/>
    <property type="evidence" value="ECO:0007669"/>
    <property type="project" value="UniProtKB-ARBA"/>
</dbReference>
<dbReference type="SUPFAM" id="SSF55785">
    <property type="entry name" value="PYP-like sensor domain (PAS domain)"/>
    <property type="match status" value="1"/>
</dbReference>
<dbReference type="InterPro" id="IPR000014">
    <property type="entry name" value="PAS"/>
</dbReference>
<dbReference type="Pfam" id="PF08447">
    <property type="entry name" value="PAS_3"/>
    <property type="match status" value="1"/>
</dbReference>
<keyword evidence="4" id="KW-0472">Membrane</keyword>
<dbReference type="Pfam" id="PF00015">
    <property type="entry name" value="MCPsignal"/>
    <property type="match status" value="1"/>
</dbReference>
<dbReference type="InterPro" id="IPR013655">
    <property type="entry name" value="PAS_fold_3"/>
</dbReference>
<dbReference type="InterPro" id="IPR035965">
    <property type="entry name" value="PAS-like_dom_sf"/>
</dbReference>